<evidence type="ECO:0000256" key="1">
    <source>
        <dbReference type="SAM" id="Phobius"/>
    </source>
</evidence>
<organism evidence="2 3">
    <name type="scientific">Deinococcus koreensis</name>
    <dbReference type="NCBI Taxonomy" id="2054903"/>
    <lineage>
        <taxon>Bacteria</taxon>
        <taxon>Thermotogati</taxon>
        <taxon>Deinococcota</taxon>
        <taxon>Deinococci</taxon>
        <taxon>Deinococcales</taxon>
        <taxon>Deinococcaceae</taxon>
        <taxon>Deinococcus</taxon>
    </lineage>
</organism>
<protein>
    <recommendedName>
        <fullName evidence="4">DUF2178 domain-containing protein</fullName>
    </recommendedName>
</protein>
<evidence type="ECO:0000313" key="2">
    <source>
        <dbReference type="EMBL" id="PNY79800.1"/>
    </source>
</evidence>
<dbReference type="AlphaFoldDB" id="A0A2K3UTG9"/>
<keyword evidence="1" id="KW-1133">Transmembrane helix</keyword>
<gene>
    <name evidence="2" type="ORF">CVO96_17815</name>
</gene>
<dbReference type="Proteomes" id="UP000236379">
    <property type="component" value="Unassembled WGS sequence"/>
</dbReference>
<feature type="transmembrane region" description="Helical" evidence="1">
    <location>
        <begin position="41"/>
        <end position="65"/>
    </location>
</feature>
<dbReference type="RefSeq" id="WP_103313784.1">
    <property type="nucleotide sequence ID" value="NZ_PPPD01000002.1"/>
</dbReference>
<evidence type="ECO:0000313" key="3">
    <source>
        <dbReference type="Proteomes" id="UP000236379"/>
    </source>
</evidence>
<keyword evidence="3" id="KW-1185">Reference proteome</keyword>
<evidence type="ECO:0008006" key="4">
    <source>
        <dbReference type="Google" id="ProtNLM"/>
    </source>
</evidence>
<reference evidence="2 3" key="1">
    <citation type="submission" date="2018-01" db="EMBL/GenBank/DDBJ databases">
        <title>Deinococcus koreensis sp. nov., a radiation-resistant bacterium isolated from river water.</title>
        <authorList>
            <person name="Choi A."/>
        </authorList>
    </citation>
    <scope>NUCLEOTIDE SEQUENCE [LARGE SCALE GENOMIC DNA]</scope>
    <source>
        <strain evidence="2 3">SJW1-2</strain>
    </source>
</reference>
<keyword evidence="1" id="KW-0812">Transmembrane</keyword>
<comment type="caution">
    <text evidence="2">The sequence shown here is derived from an EMBL/GenBank/DDBJ whole genome shotgun (WGS) entry which is preliminary data.</text>
</comment>
<proteinExistence type="predicted"/>
<dbReference type="EMBL" id="PPPD01000002">
    <property type="protein sequence ID" value="PNY79800.1"/>
    <property type="molecule type" value="Genomic_DNA"/>
</dbReference>
<sequence>MPLSFQHKSLWLMFLSLLLGFGLYFQAVLPMTTPDVRPEHVARFVGAVIALVIVQVVGHLGIALLDRRPDTDERDRLYALRGARNASYVLATGVFAALCTALLTEGNFLFTHVLLAAWVLAQLVEIGSQLVSYGRGG</sequence>
<feature type="transmembrane region" description="Helical" evidence="1">
    <location>
        <begin position="86"/>
        <end position="103"/>
    </location>
</feature>
<feature type="transmembrane region" description="Helical" evidence="1">
    <location>
        <begin position="12"/>
        <end position="29"/>
    </location>
</feature>
<name>A0A2K3UTG9_9DEIO</name>
<accession>A0A2K3UTG9</accession>
<dbReference type="OrthoDB" id="2191398at2"/>
<keyword evidence="1" id="KW-0472">Membrane</keyword>